<dbReference type="AlphaFoldDB" id="A0AAE2BJW3"/>
<evidence type="ECO:0000313" key="2">
    <source>
        <dbReference type="Proteomes" id="UP001289374"/>
    </source>
</evidence>
<comment type="caution">
    <text evidence="1">The sequence shown here is derived from an EMBL/GenBank/DDBJ whole genome shotgun (WGS) entry which is preliminary data.</text>
</comment>
<proteinExistence type="predicted"/>
<reference evidence="1" key="2">
    <citation type="journal article" date="2024" name="Plant">
        <title>Genomic evolution and insights into agronomic trait innovations of Sesamum species.</title>
        <authorList>
            <person name="Miao H."/>
            <person name="Wang L."/>
            <person name="Qu L."/>
            <person name="Liu H."/>
            <person name="Sun Y."/>
            <person name="Le M."/>
            <person name="Wang Q."/>
            <person name="Wei S."/>
            <person name="Zheng Y."/>
            <person name="Lin W."/>
            <person name="Duan Y."/>
            <person name="Cao H."/>
            <person name="Xiong S."/>
            <person name="Wang X."/>
            <person name="Wei L."/>
            <person name="Li C."/>
            <person name="Ma Q."/>
            <person name="Ju M."/>
            <person name="Zhao R."/>
            <person name="Li G."/>
            <person name="Mu C."/>
            <person name="Tian Q."/>
            <person name="Mei H."/>
            <person name="Zhang T."/>
            <person name="Gao T."/>
            <person name="Zhang H."/>
        </authorList>
    </citation>
    <scope>NUCLEOTIDE SEQUENCE</scope>
    <source>
        <strain evidence="1">K16</strain>
    </source>
</reference>
<organism evidence="1 2">
    <name type="scientific">Sesamum angolense</name>
    <dbReference type="NCBI Taxonomy" id="2727404"/>
    <lineage>
        <taxon>Eukaryota</taxon>
        <taxon>Viridiplantae</taxon>
        <taxon>Streptophyta</taxon>
        <taxon>Embryophyta</taxon>
        <taxon>Tracheophyta</taxon>
        <taxon>Spermatophyta</taxon>
        <taxon>Magnoliopsida</taxon>
        <taxon>eudicotyledons</taxon>
        <taxon>Gunneridae</taxon>
        <taxon>Pentapetalae</taxon>
        <taxon>asterids</taxon>
        <taxon>lamiids</taxon>
        <taxon>Lamiales</taxon>
        <taxon>Pedaliaceae</taxon>
        <taxon>Sesamum</taxon>
    </lineage>
</organism>
<gene>
    <name evidence="1" type="ORF">Sango_2416600</name>
</gene>
<evidence type="ECO:0000313" key="1">
    <source>
        <dbReference type="EMBL" id="KAK4388100.1"/>
    </source>
</evidence>
<keyword evidence="2" id="KW-1185">Reference proteome</keyword>
<dbReference type="PANTHER" id="PTHR34222">
    <property type="entry name" value="GAG_PRE-INTEGRS DOMAIN-CONTAINING PROTEIN"/>
    <property type="match status" value="1"/>
</dbReference>
<name>A0AAE2BJW3_9LAMI</name>
<accession>A0AAE2BJW3</accession>
<reference evidence="1" key="1">
    <citation type="submission" date="2020-06" db="EMBL/GenBank/DDBJ databases">
        <authorList>
            <person name="Li T."/>
            <person name="Hu X."/>
            <person name="Zhang T."/>
            <person name="Song X."/>
            <person name="Zhang H."/>
            <person name="Dai N."/>
            <person name="Sheng W."/>
            <person name="Hou X."/>
            <person name="Wei L."/>
        </authorList>
    </citation>
    <scope>NUCLEOTIDE SEQUENCE</scope>
    <source>
        <strain evidence="1">K16</strain>
        <tissue evidence="1">Leaf</tissue>
    </source>
</reference>
<dbReference type="Proteomes" id="UP001289374">
    <property type="component" value="Unassembled WGS sequence"/>
</dbReference>
<dbReference type="PANTHER" id="PTHR34222:SF99">
    <property type="entry name" value="PROTEIN, PUTATIVE-RELATED"/>
    <property type="match status" value="1"/>
</dbReference>
<sequence length="141" mass="15998">MLWDELESLVPVQTCTCGGCTCDYAKAVEDGVISNKLMKFAMGLNEIYENILNQILVMDPLPDVNNAYPMNKRRRMELKYNNVSANEQLVGTGDVDNAHAFTDTKQVTDLLKPMKGNLPHDPLHLYFAQDDDYARLEQWGK</sequence>
<protein>
    <submittedName>
        <fullName evidence="1">Uncharacterized protein</fullName>
    </submittedName>
</protein>
<dbReference type="EMBL" id="JACGWL010000014">
    <property type="protein sequence ID" value="KAK4388100.1"/>
    <property type="molecule type" value="Genomic_DNA"/>
</dbReference>